<protein>
    <submittedName>
        <fullName evidence="2">Uncharacterized protein</fullName>
    </submittedName>
</protein>
<feature type="region of interest" description="Disordered" evidence="1">
    <location>
        <begin position="112"/>
        <end position="137"/>
    </location>
</feature>
<reference evidence="2" key="1">
    <citation type="submission" date="2020-05" db="EMBL/GenBank/DDBJ databases">
        <authorList>
            <person name="Chiriac C."/>
            <person name="Salcher M."/>
            <person name="Ghai R."/>
            <person name="Kavagutti S V."/>
        </authorList>
    </citation>
    <scope>NUCLEOTIDE SEQUENCE</scope>
</reference>
<evidence type="ECO:0000313" key="2">
    <source>
        <dbReference type="EMBL" id="CAB5222131.1"/>
    </source>
</evidence>
<evidence type="ECO:0000256" key="1">
    <source>
        <dbReference type="SAM" id="MobiDB-lite"/>
    </source>
</evidence>
<dbReference type="EMBL" id="LR798300">
    <property type="protein sequence ID" value="CAB5222131.1"/>
    <property type="molecule type" value="Genomic_DNA"/>
</dbReference>
<organism evidence="2">
    <name type="scientific">uncultured Caudovirales phage</name>
    <dbReference type="NCBI Taxonomy" id="2100421"/>
    <lineage>
        <taxon>Viruses</taxon>
        <taxon>Duplodnaviria</taxon>
        <taxon>Heunggongvirae</taxon>
        <taxon>Uroviricota</taxon>
        <taxon>Caudoviricetes</taxon>
        <taxon>Peduoviridae</taxon>
        <taxon>Maltschvirus</taxon>
        <taxon>Maltschvirus maltsch</taxon>
    </lineage>
</organism>
<proteinExistence type="predicted"/>
<name>A0A6J7WVW2_9CAUD</name>
<gene>
    <name evidence="2" type="ORF">UFOVP360_4</name>
</gene>
<sequence length="197" mass="21287">MQIIVESNADFRKALRRFAPDLEKSLKKEIGSVLRPVVKQAKGFVPSSSPLSGWSARSFSEGRFPPFETSTIKSGIGFKSTPSKPNSRGFSSQASIFNASRAGAIYESAGRTNPQGQAWIGPKGKGKGSRSYNPNAGQQFIDALPPLTGSLKGRGRLIFKAWALNQGKAEGAVRKAISTAEQELYRRSNSAKLRRVA</sequence>
<accession>A0A6J7WVW2</accession>